<feature type="transmembrane region" description="Helical" evidence="2">
    <location>
        <begin position="120"/>
        <end position="139"/>
    </location>
</feature>
<dbReference type="GO" id="GO:0030246">
    <property type="term" value="F:carbohydrate binding"/>
    <property type="evidence" value="ECO:0007669"/>
    <property type="project" value="UniProtKB-KW"/>
</dbReference>
<organism evidence="4">
    <name type="scientific">Davidia involucrata</name>
    <name type="common">Dove tree</name>
    <dbReference type="NCBI Taxonomy" id="16924"/>
    <lineage>
        <taxon>Eukaryota</taxon>
        <taxon>Viridiplantae</taxon>
        <taxon>Streptophyta</taxon>
        <taxon>Embryophyta</taxon>
        <taxon>Tracheophyta</taxon>
        <taxon>Spermatophyta</taxon>
        <taxon>Magnoliopsida</taxon>
        <taxon>eudicotyledons</taxon>
        <taxon>Gunneridae</taxon>
        <taxon>Pentapetalae</taxon>
        <taxon>asterids</taxon>
        <taxon>Cornales</taxon>
        <taxon>Nyssaceae</taxon>
        <taxon>Davidia</taxon>
    </lineage>
</organism>
<feature type="compositionally biased region" description="Pro residues" evidence="1">
    <location>
        <begin position="63"/>
        <end position="90"/>
    </location>
</feature>
<protein>
    <submittedName>
        <fullName evidence="4">Putative chitin-binding lectin 1</fullName>
    </submittedName>
</protein>
<proteinExistence type="predicted"/>
<evidence type="ECO:0000256" key="1">
    <source>
        <dbReference type="SAM" id="MobiDB-lite"/>
    </source>
</evidence>
<dbReference type="EMBL" id="GHES01030953">
    <property type="protein sequence ID" value="MPA61512.1"/>
    <property type="molecule type" value="Transcribed_RNA"/>
</dbReference>
<evidence type="ECO:0000256" key="3">
    <source>
        <dbReference type="SAM" id="SignalP"/>
    </source>
</evidence>
<accession>A0A5B7AXT1</accession>
<evidence type="ECO:0000313" key="4">
    <source>
        <dbReference type="EMBL" id="MPA61512.1"/>
    </source>
</evidence>
<keyword evidence="2" id="KW-1133">Transmembrane helix</keyword>
<keyword evidence="3" id="KW-0732">Signal</keyword>
<dbReference type="PANTHER" id="PTHR35094">
    <property type="entry name" value="LEUCINE-RICH REPEAT EXTENSIN-LIKE PROTEIN 2"/>
    <property type="match status" value="1"/>
</dbReference>
<feature type="chain" id="PRO_5022915182" evidence="3">
    <location>
        <begin position="30"/>
        <end position="144"/>
    </location>
</feature>
<gene>
    <name evidence="4" type="ORF">Din_030953</name>
</gene>
<feature type="region of interest" description="Disordered" evidence="1">
    <location>
        <begin position="33"/>
        <end position="90"/>
    </location>
</feature>
<feature type="compositionally biased region" description="Low complexity" evidence="1">
    <location>
        <begin position="52"/>
        <end position="62"/>
    </location>
</feature>
<evidence type="ECO:0000256" key="2">
    <source>
        <dbReference type="SAM" id="Phobius"/>
    </source>
</evidence>
<feature type="signal peptide" evidence="3">
    <location>
        <begin position="1"/>
        <end position="29"/>
    </location>
</feature>
<name>A0A5B7AXT1_DAVIN</name>
<reference evidence="4" key="1">
    <citation type="submission" date="2019-08" db="EMBL/GenBank/DDBJ databases">
        <title>Reference gene set and small RNA set construction with multiple tissues from Davidia involucrata Baill.</title>
        <authorList>
            <person name="Yang H."/>
            <person name="Zhou C."/>
            <person name="Li G."/>
            <person name="Wang J."/>
            <person name="Gao P."/>
            <person name="Wang M."/>
            <person name="Wang R."/>
            <person name="Zhao Y."/>
        </authorList>
    </citation>
    <scope>NUCLEOTIDE SEQUENCE</scope>
    <source>
        <tissue evidence="4">Mixed with DoveR01_LX</tissue>
    </source>
</reference>
<keyword evidence="2" id="KW-0812">Transmembrane</keyword>
<dbReference type="AlphaFoldDB" id="A0A5B7AXT1"/>
<keyword evidence="4" id="KW-0430">Lectin</keyword>
<sequence length="144" mass="15131">MSIATGGFNLLKLLTLFSMVTMIATPVYSLNPRKLDESTVPGTPDLGSKCTSCPPCSNQCNQSPPPPPPPPPSPPPSPKKPPSQYCPPPPPPPPSAFIYITGPPGNLYPVDPYLSGAGRIFPVGLPLLVGCGLMGLMAFPRILW</sequence>
<dbReference type="PANTHER" id="PTHR35094:SF1">
    <property type="entry name" value="PROTEIN, PUTATIVE-RELATED"/>
    <property type="match status" value="1"/>
</dbReference>
<keyword evidence="2" id="KW-0472">Membrane</keyword>